<keyword evidence="12" id="KW-1185">Reference proteome</keyword>
<dbReference type="AlphaFoldDB" id="A0A024Q8Q6"/>
<comment type="subcellular location">
    <subcellularLocation>
        <location evidence="1">Cell membrane</location>
        <topology evidence="1">Lipid-anchor</topology>
    </subcellularLocation>
</comment>
<keyword evidence="5" id="KW-0571">Peptide transport</keyword>
<evidence type="ECO:0000256" key="5">
    <source>
        <dbReference type="ARBA" id="ARBA00022856"/>
    </source>
</evidence>
<gene>
    <name evidence="11" type="primary">dppE</name>
    <name evidence="11" type="ORF">BN990_00585</name>
</gene>
<evidence type="ECO:0000256" key="2">
    <source>
        <dbReference type="ARBA" id="ARBA00005695"/>
    </source>
</evidence>
<reference evidence="11 12" key="1">
    <citation type="submission" date="2014-03" db="EMBL/GenBank/DDBJ databases">
        <authorList>
            <person name="Urmite Genomes U."/>
        </authorList>
    </citation>
    <scope>NUCLEOTIDE SEQUENCE [LARGE SCALE GENOMIC DNA]</scope>
    <source>
        <strain evidence="11 12">Vm-5</strain>
    </source>
</reference>
<proteinExistence type="inferred from homology"/>
<keyword evidence="6" id="KW-0564">Palmitate</keyword>
<feature type="signal peptide" evidence="9">
    <location>
        <begin position="1"/>
        <end position="19"/>
    </location>
</feature>
<comment type="similarity">
    <text evidence="2">Belongs to the bacterial solute-binding protein 5 family.</text>
</comment>
<keyword evidence="5" id="KW-0653">Protein transport</keyword>
<dbReference type="STRING" id="1462526.BN990_00585"/>
<dbReference type="PIRSF" id="PIRSF002741">
    <property type="entry name" value="MppA"/>
    <property type="match status" value="1"/>
</dbReference>
<organism evidence="11 12">
    <name type="scientific">Virgibacillus massiliensis</name>
    <dbReference type="NCBI Taxonomy" id="1462526"/>
    <lineage>
        <taxon>Bacteria</taxon>
        <taxon>Bacillati</taxon>
        <taxon>Bacillota</taxon>
        <taxon>Bacilli</taxon>
        <taxon>Bacillales</taxon>
        <taxon>Bacillaceae</taxon>
        <taxon>Virgibacillus</taxon>
    </lineage>
</organism>
<dbReference type="PANTHER" id="PTHR30290">
    <property type="entry name" value="PERIPLASMIC BINDING COMPONENT OF ABC TRANSPORTER"/>
    <property type="match status" value="1"/>
</dbReference>
<name>A0A024Q8Q6_9BACI</name>
<evidence type="ECO:0000256" key="1">
    <source>
        <dbReference type="ARBA" id="ARBA00004193"/>
    </source>
</evidence>
<evidence type="ECO:0000313" key="12">
    <source>
        <dbReference type="Proteomes" id="UP000028875"/>
    </source>
</evidence>
<sequence length="548" mass="62276" precursor="true">MKKKWLLFIAVSFIIFVLAACTANENAGEEQPESNAEGDTTEEAGGEEKILKLNNQQEPTSFDPAIGFDSVSWNPLNNLLEGLTRLDSSHQPQPAMAEEWEVSEDGKTYTFHLRENANWSNGDPVVAEDFVYAWKRLLDPETGSSAAFLGYFIKGGEAFNNGEGSVEDLGLTAVDEKTFKVELESPTGYFLHVVTNPAFFPVNHKVAEENPEWHAEASSFVANGPFKLESWEHDSEMVFAKNEEYWDAENVPLDGVEWAMVNEINTEYQMFERGDLDATEIPAEMSDQLIDGENVQIVDQGGLDFYRFNVTEEPFQNKKIRQAFALAVNRQNIAEFVVKNKVEPAYGFVSPGFENPSGEDFRDVNDELVEFNPEKAKQLLEEGMKEEGYDELPAITLSYNTDDVNKAVAEALQGMFSENLGVEVTLENTEWNVFQEDQKALEHQLSRSSFLYDYADPVNFLESFITGSYMNRTGWSNESYDELITKIKAEADEEKRWEYMYEAEKLLAEEMPAFPVRYYNQVEILQEGITNLVRHPVGYLELKHTDKQ</sequence>
<feature type="chain" id="PRO_5038903683" evidence="9">
    <location>
        <begin position="20"/>
        <end position="548"/>
    </location>
</feature>
<evidence type="ECO:0000256" key="7">
    <source>
        <dbReference type="ARBA" id="ARBA00023288"/>
    </source>
</evidence>
<evidence type="ECO:0000256" key="8">
    <source>
        <dbReference type="SAM" id="MobiDB-lite"/>
    </source>
</evidence>
<dbReference type="GO" id="GO:0030288">
    <property type="term" value="C:outer membrane-bounded periplasmic space"/>
    <property type="evidence" value="ECO:0007669"/>
    <property type="project" value="UniProtKB-ARBA"/>
</dbReference>
<reference evidence="12" key="2">
    <citation type="submission" date="2014-05" db="EMBL/GenBank/DDBJ databases">
        <title>Draft genome sequence of Virgibacillus massiliensis Vm-5.</title>
        <authorList>
            <person name="Khelaifia S."/>
            <person name="Croce O."/>
            <person name="Lagier J.C."/>
            <person name="Raoult D."/>
        </authorList>
    </citation>
    <scope>NUCLEOTIDE SEQUENCE [LARGE SCALE GENOMIC DNA]</scope>
    <source>
        <strain evidence="12">Vm-5</strain>
    </source>
</reference>
<dbReference type="SUPFAM" id="SSF53850">
    <property type="entry name" value="Periplasmic binding protein-like II"/>
    <property type="match status" value="1"/>
</dbReference>
<keyword evidence="4 9" id="KW-0732">Signal</keyword>
<dbReference type="GO" id="GO:0043190">
    <property type="term" value="C:ATP-binding cassette (ABC) transporter complex"/>
    <property type="evidence" value="ECO:0007669"/>
    <property type="project" value="InterPro"/>
</dbReference>
<dbReference type="Gene3D" id="3.40.190.10">
    <property type="entry name" value="Periplasmic binding protein-like II"/>
    <property type="match status" value="1"/>
</dbReference>
<keyword evidence="7" id="KW-0449">Lipoprotein</keyword>
<dbReference type="CDD" id="cd08504">
    <property type="entry name" value="PBP2_OppA"/>
    <property type="match status" value="1"/>
</dbReference>
<accession>A0A024Q8Q6</accession>
<evidence type="ECO:0000256" key="3">
    <source>
        <dbReference type="ARBA" id="ARBA00022448"/>
    </source>
</evidence>
<dbReference type="InterPro" id="IPR039424">
    <property type="entry name" value="SBP_5"/>
</dbReference>
<evidence type="ECO:0000256" key="9">
    <source>
        <dbReference type="SAM" id="SignalP"/>
    </source>
</evidence>
<evidence type="ECO:0000256" key="4">
    <source>
        <dbReference type="ARBA" id="ARBA00022729"/>
    </source>
</evidence>
<evidence type="ECO:0000259" key="10">
    <source>
        <dbReference type="Pfam" id="PF00496"/>
    </source>
</evidence>
<dbReference type="PROSITE" id="PS51257">
    <property type="entry name" value="PROKAR_LIPOPROTEIN"/>
    <property type="match status" value="1"/>
</dbReference>
<dbReference type="InterPro" id="IPR030678">
    <property type="entry name" value="Peptide/Ni-bd"/>
</dbReference>
<dbReference type="PROSITE" id="PS01040">
    <property type="entry name" value="SBP_BACTERIAL_5"/>
    <property type="match status" value="1"/>
</dbReference>
<dbReference type="Gene3D" id="3.10.105.10">
    <property type="entry name" value="Dipeptide-binding Protein, Domain 3"/>
    <property type="match status" value="1"/>
</dbReference>
<feature type="domain" description="Solute-binding protein family 5" evidence="10">
    <location>
        <begin position="91"/>
        <end position="468"/>
    </location>
</feature>
<dbReference type="InterPro" id="IPR023765">
    <property type="entry name" value="SBP_5_CS"/>
</dbReference>
<dbReference type="GO" id="GO:1904680">
    <property type="term" value="F:peptide transmembrane transporter activity"/>
    <property type="evidence" value="ECO:0007669"/>
    <property type="project" value="TreeGrafter"/>
</dbReference>
<dbReference type="eggNOG" id="COG4166">
    <property type="taxonomic scope" value="Bacteria"/>
</dbReference>
<evidence type="ECO:0000256" key="6">
    <source>
        <dbReference type="ARBA" id="ARBA00023139"/>
    </source>
</evidence>
<dbReference type="EMBL" id="CCDP010000001">
    <property type="protein sequence ID" value="CDQ38316.1"/>
    <property type="molecule type" value="Genomic_DNA"/>
</dbReference>
<dbReference type="RefSeq" id="WP_038242202.1">
    <property type="nucleotide sequence ID" value="NZ_BNER01000001.1"/>
</dbReference>
<dbReference type="GO" id="GO:0015833">
    <property type="term" value="P:peptide transport"/>
    <property type="evidence" value="ECO:0007669"/>
    <property type="project" value="UniProtKB-KW"/>
</dbReference>
<protein>
    <submittedName>
        <fullName evidence="11">Dipeptide-binding protein DppE</fullName>
    </submittedName>
</protein>
<evidence type="ECO:0000313" key="11">
    <source>
        <dbReference type="EMBL" id="CDQ38316.1"/>
    </source>
</evidence>
<keyword evidence="3" id="KW-0813">Transport</keyword>
<dbReference type="PANTHER" id="PTHR30290:SF79">
    <property type="entry name" value="DIPEPTIDE-BINDING PROTEIN DPPE"/>
    <property type="match status" value="1"/>
</dbReference>
<dbReference type="Pfam" id="PF00496">
    <property type="entry name" value="SBP_bac_5"/>
    <property type="match status" value="1"/>
</dbReference>
<dbReference type="Proteomes" id="UP000028875">
    <property type="component" value="Unassembled WGS sequence"/>
</dbReference>
<feature type="region of interest" description="Disordered" evidence="8">
    <location>
        <begin position="25"/>
        <end position="45"/>
    </location>
</feature>
<dbReference type="Gene3D" id="3.90.76.10">
    <property type="entry name" value="Dipeptide-binding Protein, Domain 1"/>
    <property type="match status" value="1"/>
</dbReference>
<dbReference type="FunFam" id="3.90.76.10:FF:000001">
    <property type="entry name" value="Oligopeptide ABC transporter substrate-binding protein"/>
    <property type="match status" value="1"/>
</dbReference>
<dbReference type="OrthoDB" id="9801912at2"/>
<dbReference type="InterPro" id="IPR000914">
    <property type="entry name" value="SBP_5_dom"/>
</dbReference>
<comment type="caution">
    <text evidence="11">The sequence shown here is derived from an EMBL/GenBank/DDBJ whole genome shotgun (WGS) entry which is preliminary data.</text>
</comment>
<dbReference type="FunFam" id="3.10.105.10:FF:000001">
    <property type="entry name" value="Oligopeptide ABC transporter, oligopeptide-binding protein"/>
    <property type="match status" value="1"/>
</dbReference>